<keyword evidence="3" id="KW-1185">Reference proteome</keyword>
<protein>
    <submittedName>
        <fullName evidence="2">Uncharacterized protein</fullName>
    </submittedName>
</protein>
<feature type="compositionally biased region" description="Low complexity" evidence="1">
    <location>
        <begin position="99"/>
        <end position="130"/>
    </location>
</feature>
<dbReference type="EMBL" id="FOJI01000003">
    <property type="protein sequence ID" value="SEW00892.1"/>
    <property type="molecule type" value="Genomic_DNA"/>
</dbReference>
<accession>A0A1I0NHH9</accession>
<name>A0A1I0NHH9_9FIRM</name>
<proteinExistence type="predicted"/>
<sequence>MKKIKIILLTLLSIFIICLCIAKVGSSNSTKADSQLVSENSQEITEDGNAIITASSDGIMNQNSSESTTEEIQVAVVQNTEEPTQEAVPKPTRENQVLTQEKTQEQTQVQTQETTQEQTQAPTEAPTQASTEALVKTTNNCPYTLYTITTRYVENGLAGSLEYIGYYYSNNEQTQAEIAVAMQLYKMGYINNMWVNVGDYDDHRKVAFAYYWK</sequence>
<evidence type="ECO:0000256" key="1">
    <source>
        <dbReference type="SAM" id="MobiDB-lite"/>
    </source>
</evidence>
<feature type="region of interest" description="Disordered" evidence="1">
    <location>
        <begin position="80"/>
        <end position="130"/>
    </location>
</feature>
<dbReference type="AlphaFoldDB" id="A0A1I0NHH9"/>
<gene>
    <name evidence="2" type="ORF">SAMN05421659_103113</name>
</gene>
<evidence type="ECO:0000313" key="2">
    <source>
        <dbReference type="EMBL" id="SEW00892.1"/>
    </source>
</evidence>
<dbReference type="Proteomes" id="UP000199701">
    <property type="component" value="Unassembled WGS sequence"/>
</dbReference>
<organism evidence="2 3">
    <name type="scientific">[Clostridium] fimetarium</name>
    <dbReference type="NCBI Taxonomy" id="99656"/>
    <lineage>
        <taxon>Bacteria</taxon>
        <taxon>Bacillati</taxon>
        <taxon>Bacillota</taxon>
        <taxon>Clostridia</taxon>
        <taxon>Lachnospirales</taxon>
        <taxon>Lachnospiraceae</taxon>
    </lineage>
</organism>
<reference evidence="2 3" key="1">
    <citation type="submission" date="2016-10" db="EMBL/GenBank/DDBJ databases">
        <authorList>
            <person name="de Groot N.N."/>
        </authorList>
    </citation>
    <scope>NUCLEOTIDE SEQUENCE [LARGE SCALE GENOMIC DNA]</scope>
    <source>
        <strain evidence="2 3">DSM 9179</strain>
    </source>
</reference>
<dbReference type="STRING" id="99656.SAMN05421659_103113"/>
<evidence type="ECO:0000313" key="3">
    <source>
        <dbReference type="Proteomes" id="UP000199701"/>
    </source>
</evidence>
<dbReference type="RefSeq" id="WP_092451217.1">
    <property type="nucleotide sequence ID" value="NZ_FOJI01000003.1"/>
</dbReference>